<sequence length="585" mass="67241">MENNNSYFSPEKRPSNWVPLLNEPSRQERKLRVVCIGGGWSGITLAHKLTHELKWNHFIDLQIYEKNPDLGGTWYENRYPGAACDVPAHIYVFPFEPNPNWTTFYANSPEIWQYMKDTAKKWDLERHMLFNSKVIDSIWDENSGKWLLKIDHQGEVIEDECDILVNATGFLHKWSWPNIEGLHSFKGKLVHTANWDQSLDWTGQRMALIGNGSSAIQVLPQVQKTSKMVTTYVRSPTWIAANFLNQFSEDGSKVFTEDQRKEFRENPEKLFQLRKKLEHGFNELFKAMVIGRPEQQELDREHNEIMRQRLRQNPELIDRLIPRFTAGCRRLTPGDGYLEALQEDNVKTIWSPIIRVTEKGILTAEGEEEFDIIVTATGFDVSYKPNWNLVGRNGATLGKLWANDPLSYLGIAAPEHPNYFIFAGPNTPVAHGVFPGSCDAMATYILKWCRKIASEDIKSVCVLPNVVDDLDVWSQEMLSQTVWAAPCRSWYKNGRTDGRITALHAGSVIHYRELLEEIRGEDFQIEYRSPNRFRFLGNGFTKKDMNGDDLGYYLQGPVAANSVDGRWLYNVSSLVQDVPANQQFT</sequence>
<name>A0A9W9B2M1_9HYPO</name>
<dbReference type="Gene3D" id="3.50.50.60">
    <property type="entry name" value="FAD/NAD(P)-binding domain"/>
    <property type="match status" value="2"/>
</dbReference>
<dbReference type="GeneID" id="80873445"/>
<comment type="caution">
    <text evidence="2">The sequence shown here is derived from an EMBL/GenBank/DDBJ whole genome shotgun (WGS) entry which is preliminary data.</text>
</comment>
<dbReference type="Pfam" id="PF13450">
    <property type="entry name" value="NAD_binding_8"/>
    <property type="match status" value="1"/>
</dbReference>
<dbReference type="InterPro" id="IPR036188">
    <property type="entry name" value="FAD/NAD-bd_sf"/>
</dbReference>
<evidence type="ECO:0000313" key="2">
    <source>
        <dbReference type="EMBL" id="KAJ4854573.1"/>
    </source>
</evidence>
<dbReference type="PANTHER" id="PTHR42877">
    <property type="entry name" value="L-ORNITHINE N(5)-MONOOXYGENASE-RELATED"/>
    <property type="match status" value="1"/>
</dbReference>
<dbReference type="EMBL" id="JAOPEN010000008">
    <property type="protein sequence ID" value="KAJ4854573.1"/>
    <property type="molecule type" value="Genomic_DNA"/>
</dbReference>
<dbReference type="InterPro" id="IPR051209">
    <property type="entry name" value="FAD-bind_Monooxygenase_sf"/>
</dbReference>
<organism evidence="2 3">
    <name type="scientific">Trichoderma breve</name>
    <dbReference type="NCBI Taxonomy" id="2034170"/>
    <lineage>
        <taxon>Eukaryota</taxon>
        <taxon>Fungi</taxon>
        <taxon>Dikarya</taxon>
        <taxon>Ascomycota</taxon>
        <taxon>Pezizomycotina</taxon>
        <taxon>Sordariomycetes</taxon>
        <taxon>Hypocreomycetidae</taxon>
        <taxon>Hypocreales</taxon>
        <taxon>Hypocreaceae</taxon>
        <taxon>Trichoderma</taxon>
    </lineage>
</organism>
<keyword evidence="2" id="KW-0560">Oxidoreductase</keyword>
<evidence type="ECO:0000313" key="3">
    <source>
        <dbReference type="Proteomes" id="UP001140511"/>
    </source>
</evidence>
<proteinExistence type="inferred from homology"/>
<dbReference type="Proteomes" id="UP001140511">
    <property type="component" value="Unassembled WGS sequence"/>
</dbReference>
<dbReference type="SUPFAM" id="SSF51905">
    <property type="entry name" value="FAD/NAD(P)-binding domain"/>
    <property type="match status" value="3"/>
</dbReference>
<dbReference type="AlphaFoldDB" id="A0A9W9B2M1"/>
<dbReference type="GO" id="GO:0004497">
    <property type="term" value="F:monooxygenase activity"/>
    <property type="evidence" value="ECO:0007669"/>
    <property type="project" value="UniProtKB-KW"/>
</dbReference>
<comment type="similarity">
    <text evidence="1">Belongs to the FAD-binding monooxygenase family.</text>
</comment>
<evidence type="ECO:0000256" key="1">
    <source>
        <dbReference type="ARBA" id="ARBA00010139"/>
    </source>
</evidence>
<keyword evidence="2" id="KW-0503">Monooxygenase</keyword>
<accession>A0A9W9B2M1</accession>
<dbReference type="PANTHER" id="PTHR42877:SF11">
    <property type="entry name" value="MONOOXYGENASE, PUTATIVE (AFU_ORTHOLOGUE AFUA_6G13790)-RELATED"/>
    <property type="match status" value="1"/>
</dbReference>
<keyword evidence="3" id="KW-1185">Reference proteome</keyword>
<reference evidence="2" key="1">
    <citation type="submission" date="2022-09" db="EMBL/GenBank/DDBJ databases">
        <title>Chromosome-level assembly of Trichoderma breve T069, a fungus used in development of biopesticide product.</title>
        <authorList>
            <person name="Lin R."/>
            <person name="Liu T."/>
        </authorList>
    </citation>
    <scope>NUCLEOTIDE SEQUENCE</scope>
    <source>
        <strain evidence="2">T069</strain>
    </source>
</reference>
<gene>
    <name evidence="2" type="ORF">T069G_11552</name>
</gene>
<protein>
    <submittedName>
        <fullName evidence="2">Flavin-binding monooxygenase-like domain-containing protein</fullName>
    </submittedName>
</protein>
<dbReference type="RefSeq" id="XP_056023631.1">
    <property type="nucleotide sequence ID" value="XM_056178757.1"/>
</dbReference>